<organism evidence="1 2">
    <name type="scientific">Smallanthus sonchifolius</name>
    <dbReference type="NCBI Taxonomy" id="185202"/>
    <lineage>
        <taxon>Eukaryota</taxon>
        <taxon>Viridiplantae</taxon>
        <taxon>Streptophyta</taxon>
        <taxon>Embryophyta</taxon>
        <taxon>Tracheophyta</taxon>
        <taxon>Spermatophyta</taxon>
        <taxon>Magnoliopsida</taxon>
        <taxon>eudicotyledons</taxon>
        <taxon>Gunneridae</taxon>
        <taxon>Pentapetalae</taxon>
        <taxon>asterids</taxon>
        <taxon>campanulids</taxon>
        <taxon>Asterales</taxon>
        <taxon>Asteraceae</taxon>
        <taxon>Asteroideae</taxon>
        <taxon>Heliantheae alliance</taxon>
        <taxon>Millerieae</taxon>
        <taxon>Smallanthus</taxon>
    </lineage>
</organism>
<reference evidence="2" key="1">
    <citation type="journal article" date="2022" name="Mol. Ecol. Resour.">
        <title>The genomes of chicory, endive, great burdock and yacon provide insights into Asteraceae palaeo-polyploidization history and plant inulin production.</title>
        <authorList>
            <person name="Fan W."/>
            <person name="Wang S."/>
            <person name="Wang H."/>
            <person name="Wang A."/>
            <person name="Jiang F."/>
            <person name="Liu H."/>
            <person name="Zhao H."/>
            <person name="Xu D."/>
            <person name="Zhang Y."/>
        </authorList>
    </citation>
    <scope>NUCLEOTIDE SEQUENCE [LARGE SCALE GENOMIC DNA]</scope>
    <source>
        <strain evidence="2">cv. Yunnan</strain>
    </source>
</reference>
<keyword evidence="2" id="KW-1185">Reference proteome</keyword>
<protein>
    <submittedName>
        <fullName evidence="1">Uncharacterized protein</fullName>
    </submittedName>
</protein>
<evidence type="ECO:0000313" key="1">
    <source>
        <dbReference type="EMBL" id="KAI3712339.1"/>
    </source>
</evidence>
<proteinExistence type="predicted"/>
<comment type="caution">
    <text evidence="1">The sequence shown here is derived from an EMBL/GenBank/DDBJ whole genome shotgun (WGS) entry which is preliminary data.</text>
</comment>
<evidence type="ECO:0000313" key="2">
    <source>
        <dbReference type="Proteomes" id="UP001056120"/>
    </source>
</evidence>
<name>A0ACB9AQJ8_9ASTR</name>
<dbReference type="EMBL" id="CM042041">
    <property type="protein sequence ID" value="KAI3712339.1"/>
    <property type="molecule type" value="Genomic_DNA"/>
</dbReference>
<reference evidence="1 2" key="2">
    <citation type="journal article" date="2022" name="Mol. Ecol. Resour.">
        <title>The genomes of chicory, endive, great burdock and yacon provide insights into Asteraceae paleo-polyploidization history and plant inulin production.</title>
        <authorList>
            <person name="Fan W."/>
            <person name="Wang S."/>
            <person name="Wang H."/>
            <person name="Wang A."/>
            <person name="Jiang F."/>
            <person name="Liu H."/>
            <person name="Zhao H."/>
            <person name="Xu D."/>
            <person name="Zhang Y."/>
        </authorList>
    </citation>
    <scope>NUCLEOTIDE SEQUENCE [LARGE SCALE GENOMIC DNA]</scope>
    <source>
        <strain evidence="2">cv. Yunnan</strain>
        <tissue evidence="1">Leaves</tissue>
    </source>
</reference>
<sequence>MSQRPVKVTGKGARRLLWSKKGVQVGLSFLCTLLNGYACFFSWLLTGGFSLQVRGCVDGYGVGRGWQIRKNDAELVVVSRGDGGCSGLTDLGGS</sequence>
<accession>A0ACB9AQJ8</accession>
<dbReference type="Proteomes" id="UP001056120">
    <property type="component" value="Linkage Group LG24"/>
</dbReference>
<gene>
    <name evidence="1" type="ORF">L1987_70891</name>
</gene>